<keyword evidence="2" id="KW-0472">Membrane</keyword>
<keyword evidence="4" id="KW-1185">Reference proteome</keyword>
<gene>
    <name evidence="3" type="ORF">DW352_13390</name>
</gene>
<evidence type="ECO:0000256" key="1">
    <source>
        <dbReference type="SAM" id="MobiDB-lite"/>
    </source>
</evidence>
<dbReference type="OrthoDB" id="8242556at2"/>
<feature type="region of interest" description="Disordered" evidence="1">
    <location>
        <begin position="83"/>
        <end position="105"/>
    </location>
</feature>
<dbReference type="RefSeq" id="WP_115691794.1">
    <property type="nucleotide sequence ID" value="NZ_CP031417.1"/>
</dbReference>
<keyword evidence="2" id="KW-1133">Transmembrane helix</keyword>
<evidence type="ECO:0000256" key="2">
    <source>
        <dbReference type="SAM" id="Phobius"/>
    </source>
</evidence>
<evidence type="ECO:0000313" key="3">
    <source>
        <dbReference type="EMBL" id="AXK81415.1"/>
    </source>
</evidence>
<feature type="transmembrane region" description="Helical" evidence="2">
    <location>
        <begin position="15"/>
        <end position="38"/>
    </location>
</feature>
<name>A0A345ZWW8_9HYPH</name>
<proteinExistence type="predicted"/>
<feature type="transmembrane region" description="Helical" evidence="2">
    <location>
        <begin position="58"/>
        <end position="82"/>
    </location>
</feature>
<dbReference type="KEGG" id="ptaw:DW352_13390"/>
<reference evidence="3 4" key="1">
    <citation type="submission" date="2018-07" db="EMBL/GenBank/DDBJ databases">
        <authorList>
            <person name="Quirk P.G."/>
            <person name="Krulwich T.A."/>
        </authorList>
    </citation>
    <scope>NUCLEOTIDE SEQUENCE [LARGE SCALE GENOMIC DNA]</scope>
    <source>
        <strain evidence="3 4">CC-BB4</strain>
    </source>
</reference>
<keyword evidence="2" id="KW-0812">Transmembrane</keyword>
<dbReference type="AlphaFoldDB" id="A0A345ZWW8"/>
<dbReference type="EMBL" id="CP031417">
    <property type="protein sequence ID" value="AXK81415.1"/>
    <property type="molecule type" value="Genomic_DNA"/>
</dbReference>
<feature type="compositionally biased region" description="Pro residues" evidence="1">
    <location>
        <begin position="96"/>
        <end position="105"/>
    </location>
</feature>
<sequence length="105" mass="11053">MDRRTSQRSPLRQPLLRLLAVNLSIGVCIASLMLGGLLTLNPAGLRDLILADRAPGAAFGLLLFGFLITFGSAAMGTAIMALGHKPSDEPRGGKPRPIPAPARVR</sequence>
<dbReference type="Proteomes" id="UP000254889">
    <property type="component" value="Chromosome"/>
</dbReference>
<protein>
    <submittedName>
        <fullName evidence="3">Uncharacterized protein</fullName>
    </submittedName>
</protein>
<organism evidence="3 4">
    <name type="scientific">Pseudolabrys taiwanensis</name>
    <dbReference type="NCBI Taxonomy" id="331696"/>
    <lineage>
        <taxon>Bacteria</taxon>
        <taxon>Pseudomonadati</taxon>
        <taxon>Pseudomonadota</taxon>
        <taxon>Alphaproteobacteria</taxon>
        <taxon>Hyphomicrobiales</taxon>
        <taxon>Xanthobacteraceae</taxon>
        <taxon>Pseudolabrys</taxon>
    </lineage>
</organism>
<accession>A0A345ZWW8</accession>
<evidence type="ECO:0000313" key="4">
    <source>
        <dbReference type="Proteomes" id="UP000254889"/>
    </source>
</evidence>